<feature type="domain" description="HTH tetR-type" evidence="6">
    <location>
        <begin position="37"/>
        <end position="97"/>
    </location>
</feature>
<evidence type="ECO:0000313" key="7">
    <source>
        <dbReference type="EMBL" id="RKF23998.1"/>
    </source>
</evidence>
<keyword evidence="1" id="KW-0805">Transcription regulation</keyword>
<dbReference type="Pfam" id="PF17754">
    <property type="entry name" value="TetR_C_14"/>
    <property type="match status" value="1"/>
</dbReference>
<evidence type="ECO:0000256" key="1">
    <source>
        <dbReference type="ARBA" id="ARBA00023015"/>
    </source>
</evidence>
<reference evidence="7 8" key="1">
    <citation type="journal article" date="2018" name="Int. J. Syst. Evol. Microbiol.">
        <title>Micromonospora globbae sp. nov., an endophytic actinomycete isolated from roots of Globba winitii C. H. Wright.</title>
        <authorList>
            <person name="Kuncharoen N."/>
            <person name="Pittayakhajonwut P."/>
            <person name="Tanasupawat S."/>
        </authorList>
    </citation>
    <scope>NUCLEOTIDE SEQUENCE [LARGE SCALE GENOMIC DNA]</scope>
    <source>
        <strain evidence="7 8">WPS1-2</strain>
    </source>
</reference>
<protein>
    <submittedName>
        <fullName evidence="7">TetR family transcriptional regulator</fullName>
    </submittedName>
</protein>
<dbReference type="PANTHER" id="PTHR30055:SF238">
    <property type="entry name" value="MYCOFACTOCIN BIOSYNTHESIS TRANSCRIPTIONAL REGULATOR MFTR-RELATED"/>
    <property type="match status" value="1"/>
</dbReference>
<evidence type="ECO:0000256" key="3">
    <source>
        <dbReference type="ARBA" id="ARBA00023163"/>
    </source>
</evidence>
<feature type="region of interest" description="Disordered" evidence="5">
    <location>
        <begin position="1"/>
        <end position="36"/>
    </location>
</feature>
<organism evidence="7 8">
    <name type="scientific">Micromonospora globbae</name>
    <dbReference type="NCBI Taxonomy" id="1894969"/>
    <lineage>
        <taxon>Bacteria</taxon>
        <taxon>Bacillati</taxon>
        <taxon>Actinomycetota</taxon>
        <taxon>Actinomycetes</taxon>
        <taxon>Micromonosporales</taxon>
        <taxon>Micromonosporaceae</taxon>
        <taxon>Micromonospora</taxon>
    </lineage>
</organism>
<dbReference type="PANTHER" id="PTHR30055">
    <property type="entry name" value="HTH-TYPE TRANSCRIPTIONAL REGULATOR RUTR"/>
    <property type="match status" value="1"/>
</dbReference>
<dbReference type="Proteomes" id="UP000285744">
    <property type="component" value="Unassembled WGS sequence"/>
</dbReference>
<dbReference type="GO" id="GO:0003700">
    <property type="term" value="F:DNA-binding transcription factor activity"/>
    <property type="evidence" value="ECO:0007669"/>
    <property type="project" value="TreeGrafter"/>
</dbReference>
<evidence type="ECO:0000256" key="2">
    <source>
        <dbReference type="ARBA" id="ARBA00023125"/>
    </source>
</evidence>
<dbReference type="Gene3D" id="1.10.10.60">
    <property type="entry name" value="Homeodomain-like"/>
    <property type="match status" value="1"/>
</dbReference>
<dbReference type="InterPro" id="IPR050109">
    <property type="entry name" value="HTH-type_TetR-like_transc_reg"/>
</dbReference>
<feature type="compositionally biased region" description="Basic and acidic residues" evidence="5">
    <location>
        <begin position="8"/>
        <end position="17"/>
    </location>
</feature>
<evidence type="ECO:0000313" key="8">
    <source>
        <dbReference type="Proteomes" id="UP000285744"/>
    </source>
</evidence>
<dbReference type="SUPFAM" id="SSF46689">
    <property type="entry name" value="Homeodomain-like"/>
    <property type="match status" value="1"/>
</dbReference>
<dbReference type="OrthoDB" id="8688418at2"/>
<dbReference type="GO" id="GO:0000976">
    <property type="term" value="F:transcription cis-regulatory region binding"/>
    <property type="evidence" value="ECO:0007669"/>
    <property type="project" value="TreeGrafter"/>
</dbReference>
<dbReference type="InterPro" id="IPR001647">
    <property type="entry name" value="HTH_TetR"/>
</dbReference>
<evidence type="ECO:0000256" key="4">
    <source>
        <dbReference type="PROSITE-ProRule" id="PRU00335"/>
    </source>
</evidence>
<dbReference type="PRINTS" id="PR00455">
    <property type="entry name" value="HTHTETR"/>
</dbReference>
<dbReference type="InterPro" id="IPR041347">
    <property type="entry name" value="MftR_C"/>
</dbReference>
<keyword evidence="2 4" id="KW-0238">DNA-binding</keyword>
<dbReference type="InterPro" id="IPR023772">
    <property type="entry name" value="DNA-bd_HTH_TetR-type_CS"/>
</dbReference>
<dbReference type="AlphaFoldDB" id="A0A420ETI0"/>
<keyword evidence="3" id="KW-0804">Transcription</keyword>
<dbReference type="PROSITE" id="PS01081">
    <property type="entry name" value="HTH_TETR_1"/>
    <property type="match status" value="1"/>
</dbReference>
<comment type="caution">
    <text evidence="7">The sequence shown here is derived from an EMBL/GenBank/DDBJ whole genome shotgun (WGS) entry which is preliminary data.</text>
</comment>
<evidence type="ECO:0000259" key="6">
    <source>
        <dbReference type="PROSITE" id="PS50977"/>
    </source>
</evidence>
<gene>
    <name evidence="7" type="ORF">D7I43_28585</name>
</gene>
<name>A0A420ETI0_9ACTN</name>
<feature type="DNA-binding region" description="H-T-H motif" evidence="4">
    <location>
        <begin position="60"/>
        <end position="79"/>
    </location>
</feature>
<dbReference type="PROSITE" id="PS50977">
    <property type="entry name" value="HTH_TETR_2"/>
    <property type="match status" value="1"/>
</dbReference>
<dbReference type="InterPro" id="IPR009057">
    <property type="entry name" value="Homeodomain-like_sf"/>
</dbReference>
<accession>A0A420ETI0</accession>
<proteinExistence type="predicted"/>
<evidence type="ECO:0000256" key="5">
    <source>
        <dbReference type="SAM" id="MobiDB-lite"/>
    </source>
</evidence>
<dbReference type="EMBL" id="RAQQ01000029">
    <property type="protein sequence ID" value="RKF23998.1"/>
    <property type="molecule type" value="Genomic_DNA"/>
</dbReference>
<dbReference type="Gene3D" id="1.10.357.10">
    <property type="entry name" value="Tetracycline Repressor, domain 2"/>
    <property type="match status" value="1"/>
</dbReference>
<sequence>MVTSLGESLRELKDRPYRCPVTSPPSPADGLRDRKKRQTREALATAALRLVAERGLEHVTVEEISAAANVSSRTFFNYFPSKDDALIADPSVDSARFVADLAEVPSDVPALAAVRAAMTGVIERIQADRESWLLRMVVIERNPSLLPRLVTAGAEVERAMIEAVAARVGVPPDHGFPALLVAVTGAAFRTAMLRWAAAGGARSLAELVDEVFEALAAGLPDPRTATPQPAAATT</sequence>
<dbReference type="Pfam" id="PF00440">
    <property type="entry name" value="TetR_N"/>
    <property type="match status" value="1"/>
</dbReference>